<dbReference type="Proteomes" id="UP000034785">
    <property type="component" value="Unassembled WGS sequence"/>
</dbReference>
<protein>
    <recommendedName>
        <fullName evidence="3">DUF2283 domain-containing protein</fullName>
    </recommendedName>
</protein>
<evidence type="ECO:0000313" key="2">
    <source>
        <dbReference type="Proteomes" id="UP000034785"/>
    </source>
</evidence>
<dbReference type="PANTHER" id="PTHR37029:SF1">
    <property type="entry name" value="SSR1768 PROTEIN"/>
    <property type="match status" value="1"/>
</dbReference>
<accession>A0A0G1B911</accession>
<sequence>MDKIMKNIKKISYDSDTDIFWILLKSRPSEYYKEPAPWIRIEFDKNSNVMGIEIENFSSLYKSDVVKNLKKDFDLPFNLKIGKSV</sequence>
<dbReference type="AlphaFoldDB" id="A0A0G1B911"/>
<proteinExistence type="predicted"/>
<comment type="caution">
    <text evidence="1">The sequence shown here is derived from an EMBL/GenBank/DDBJ whole genome shotgun (WGS) entry which is preliminary data.</text>
</comment>
<dbReference type="InterPro" id="IPR019270">
    <property type="entry name" value="DUF2283"/>
</dbReference>
<organism evidence="1 2">
    <name type="scientific">Candidatus Daviesbacteria bacterium GW2011_GWA2_42_7</name>
    <dbReference type="NCBI Taxonomy" id="1618425"/>
    <lineage>
        <taxon>Bacteria</taxon>
        <taxon>Candidatus Daviesiibacteriota</taxon>
    </lineage>
</organism>
<dbReference type="Pfam" id="PF10049">
    <property type="entry name" value="DUF2283"/>
    <property type="match status" value="1"/>
</dbReference>
<evidence type="ECO:0000313" key="1">
    <source>
        <dbReference type="EMBL" id="KKS69890.1"/>
    </source>
</evidence>
<name>A0A0G1B911_9BACT</name>
<gene>
    <name evidence="1" type="ORF">UV41_C0042G0004</name>
</gene>
<evidence type="ECO:0008006" key="3">
    <source>
        <dbReference type="Google" id="ProtNLM"/>
    </source>
</evidence>
<dbReference type="EMBL" id="LCEJ01000042">
    <property type="protein sequence ID" value="KKS69890.1"/>
    <property type="molecule type" value="Genomic_DNA"/>
</dbReference>
<dbReference type="PANTHER" id="PTHR37029">
    <property type="entry name" value="SSR1768 PROTEIN"/>
    <property type="match status" value="1"/>
</dbReference>
<reference evidence="1 2" key="1">
    <citation type="journal article" date="2015" name="Nature">
        <title>rRNA introns, odd ribosomes, and small enigmatic genomes across a large radiation of phyla.</title>
        <authorList>
            <person name="Brown C.T."/>
            <person name="Hug L.A."/>
            <person name="Thomas B.C."/>
            <person name="Sharon I."/>
            <person name="Castelle C.J."/>
            <person name="Singh A."/>
            <person name="Wilkins M.J."/>
            <person name="Williams K.H."/>
            <person name="Banfield J.F."/>
        </authorList>
    </citation>
    <scope>NUCLEOTIDE SEQUENCE [LARGE SCALE GENOMIC DNA]</scope>
</reference>